<dbReference type="AlphaFoldDB" id="A0AAD8LHA5"/>
<feature type="domain" description="Trafficking protein particle complex subunit 13 C-terminal" evidence="3">
    <location>
        <begin position="277"/>
        <end position="354"/>
    </location>
</feature>
<dbReference type="GO" id="GO:1990072">
    <property type="term" value="C:TRAPPIII protein complex"/>
    <property type="evidence" value="ECO:0007669"/>
    <property type="project" value="TreeGrafter"/>
</dbReference>
<comment type="caution">
    <text evidence="4">The sequence shown here is derived from an EMBL/GenBank/DDBJ whole genome shotgun (WGS) entry which is preliminary data.</text>
</comment>
<name>A0AAD8LHA5_BABGI</name>
<gene>
    <name evidence="4" type="ORF">BgAZ_301730</name>
</gene>
<dbReference type="PANTHER" id="PTHR13134:SF3">
    <property type="entry name" value="TRAFFICKING PROTEIN PARTICLE COMPLEX SUBUNIT 13"/>
    <property type="match status" value="1"/>
</dbReference>
<evidence type="ECO:0000259" key="3">
    <source>
        <dbReference type="Pfam" id="PF23643"/>
    </source>
</evidence>
<dbReference type="Pfam" id="PF23643">
    <property type="entry name" value="TRAPPC13_C"/>
    <property type="match status" value="1"/>
</dbReference>
<organism evidence="4 5">
    <name type="scientific">Babesia gibsoni</name>
    <dbReference type="NCBI Taxonomy" id="33632"/>
    <lineage>
        <taxon>Eukaryota</taxon>
        <taxon>Sar</taxon>
        <taxon>Alveolata</taxon>
        <taxon>Apicomplexa</taxon>
        <taxon>Aconoidasida</taxon>
        <taxon>Piroplasmida</taxon>
        <taxon>Babesiidae</taxon>
        <taxon>Babesia</taxon>
    </lineage>
</organism>
<accession>A0AAD8LHA5</accession>
<reference evidence="4" key="1">
    <citation type="submission" date="2023-08" db="EMBL/GenBank/DDBJ databases">
        <title>Draft sequence of the Babesia gibsoni genome.</title>
        <authorList>
            <person name="Yamagishi J.Y."/>
            <person name="Xuan X.X."/>
        </authorList>
    </citation>
    <scope>NUCLEOTIDE SEQUENCE</scope>
    <source>
        <strain evidence="4">Azabu</strain>
    </source>
</reference>
<dbReference type="Pfam" id="PF06159">
    <property type="entry name" value="TRAPPC13_N"/>
    <property type="match status" value="1"/>
</dbReference>
<evidence type="ECO:0000259" key="2">
    <source>
        <dbReference type="Pfam" id="PF06159"/>
    </source>
</evidence>
<dbReference type="PANTHER" id="PTHR13134">
    <property type="entry name" value="TRAFFICKING PROTEIN PARTICLE COMPLEX SUBUNIT 13"/>
    <property type="match status" value="1"/>
</dbReference>
<comment type="similarity">
    <text evidence="1">Belongs to the TRAPPC13 family.</text>
</comment>
<dbReference type="InterPro" id="IPR055427">
    <property type="entry name" value="TRAPPC13_N"/>
</dbReference>
<keyword evidence="5" id="KW-1185">Reference proteome</keyword>
<dbReference type="InterPro" id="IPR055428">
    <property type="entry name" value="TRAPPC13_C"/>
</dbReference>
<evidence type="ECO:0000313" key="4">
    <source>
        <dbReference type="EMBL" id="KAK1442655.1"/>
    </source>
</evidence>
<dbReference type="InterPro" id="IPR010378">
    <property type="entry name" value="TRAPPC13"/>
</dbReference>
<evidence type="ECO:0000256" key="1">
    <source>
        <dbReference type="ARBA" id="ARBA00010785"/>
    </source>
</evidence>
<dbReference type="EMBL" id="JAVEPI010000003">
    <property type="protein sequence ID" value="KAK1442655.1"/>
    <property type="molecule type" value="Genomic_DNA"/>
</dbReference>
<protein>
    <submittedName>
        <fullName evidence="4">Uncharacterized protein</fullName>
    </submittedName>
</protein>
<dbReference type="Proteomes" id="UP001230268">
    <property type="component" value="Unassembled WGS sequence"/>
</dbReference>
<feature type="domain" description="Trafficking protein particle complex subunit 13 N-terminal" evidence="2">
    <location>
        <begin position="11"/>
        <end position="142"/>
    </location>
</feature>
<evidence type="ECO:0000313" key="5">
    <source>
        <dbReference type="Proteomes" id="UP001230268"/>
    </source>
</evidence>
<proteinExistence type="inferred from homology"/>
<sequence>MGYDNAPEFVVMRKSAPSYQCVAWPILDVSDALDALEKEAVEVVKPTVYNPTLLLPQYVSDVFLGETLHLAMVLSNSQKVTFSEVCFKVEIAIEGVGGDPITIEPFTNITLEPKKKPETASISHTFKHEVQHCMTFTINFKSGRKAYKVVKKAVWNVMNPFKFQFIHEKDATGKTQLEVMYTNVSKLVMSIMDAKLGKNKDDTFQDCLCLKNEDINAVAVISPAATHSVMFKDVDPTKPMSLHTSWFCYERGAGELVTPVECFKMSPVIAYTVLKHPGAVKSRKEFTVIFKVMNNYTQSLRFKVVFKREKMGSIVVQIDDYLDLGTLAPEEERVVKLPLMCLRSGIHGLNGVEIHADPSIVVPVTDIEIFAV</sequence>